<proteinExistence type="predicted"/>
<evidence type="ECO:0000256" key="15">
    <source>
        <dbReference type="ARBA" id="ARBA00023136"/>
    </source>
</evidence>
<keyword evidence="6" id="KW-1003">Cell membrane</keyword>
<dbReference type="GO" id="GO:0017004">
    <property type="term" value="P:cytochrome complex assembly"/>
    <property type="evidence" value="ECO:0007669"/>
    <property type="project" value="TreeGrafter"/>
</dbReference>
<dbReference type="RefSeq" id="WP_078482290.1">
    <property type="nucleotide sequence ID" value="NZ_MPRL01000003.1"/>
</dbReference>
<feature type="binding site" description="axial binding residue" evidence="17">
    <location>
        <position position="66"/>
    </location>
    <ligand>
        <name>heme</name>
        <dbReference type="ChEBI" id="CHEBI:30413"/>
        <note>ligand shared with second transmembrane subunit</note>
    </ligand>
    <ligandPart>
        <name>Fe</name>
        <dbReference type="ChEBI" id="CHEBI:18248"/>
    </ligandPart>
</feature>
<keyword evidence="20" id="KW-1185">Reference proteome</keyword>
<name>A0A1T2LAN1_9GAMM</name>
<evidence type="ECO:0000256" key="8">
    <source>
        <dbReference type="ARBA" id="ARBA00022532"/>
    </source>
</evidence>
<evidence type="ECO:0000256" key="2">
    <source>
        <dbReference type="ARBA" id="ARBA00004429"/>
    </source>
</evidence>
<gene>
    <name evidence="19" type="ORF">BOW53_01370</name>
</gene>
<evidence type="ECO:0000256" key="9">
    <source>
        <dbReference type="ARBA" id="ARBA00022617"/>
    </source>
</evidence>
<sequence>MSHGAQGMNAWLVQRISAIYIALFLIYLLLILAIDPFLSFDGWQEWMASPLQTITFSLFFIALLLHAWVGIRDVILDYIHPTLLRLLMLTLLMALLLGEAVWVFKILLGAG</sequence>
<evidence type="ECO:0000256" key="14">
    <source>
        <dbReference type="ARBA" id="ARBA00023004"/>
    </source>
</evidence>
<keyword evidence="13 18" id="KW-1133">Transmembrane helix</keyword>
<feature type="transmembrane region" description="Helical" evidence="18">
    <location>
        <begin position="83"/>
        <end position="104"/>
    </location>
</feature>
<feature type="transmembrane region" description="Helical" evidence="18">
    <location>
        <begin position="54"/>
        <end position="71"/>
    </location>
</feature>
<evidence type="ECO:0000256" key="12">
    <source>
        <dbReference type="ARBA" id="ARBA00022982"/>
    </source>
</evidence>
<evidence type="ECO:0000256" key="6">
    <source>
        <dbReference type="ARBA" id="ARBA00022475"/>
    </source>
</evidence>
<evidence type="ECO:0000256" key="13">
    <source>
        <dbReference type="ARBA" id="ARBA00022989"/>
    </source>
</evidence>
<keyword evidence="9 17" id="KW-0349">Heme</keyword>
<comment type="pathway">
    <text evidence="3">Carbohydrate metabolism; tricarboxylic acid cycle.</text>
</comment>
<dbReference type="UniPathway" id="UPA00223"/>
<evidence type="ECO:0000256" key="1">
    <source>
        <dbReference type="ARBA" id="ARBA00004050"/>
    </source>
</evidence>
<comment type="cofactor">
    <cofactor evidence="17">
        <name>heme</name>
        <dbReference type="ChEBI" id="CHEBI:30413"/>
    </cofactor>
    <text evidence="17">The heme is bound between the two transmembrane subunits.</text>
</comment>
<feature type="transmembrane region" description="Helical" evidence="18">
    <location>
        <begin position="12"/>
        <end position="34"/>
    </location>
</feature>
<dbReference type="PIRSF" id="PIRSF000169">
    <property type="entry name" value="SDH_D"/>
    <property type="match status" value="1"/>
</dbReference>
<dbReference type="GO" id="GO:0005886">
    <property type="term" value="C:plasma membrane"/>
    <property type="evidence" value="ECO:0007669"/>
    <property type="project" value="UniProtKB-SubCell"/>
</dbReference>
<evidence type="ECO:0000256" key="18">
    <source>
        <dbReference type="SAM" id="Phobius"/>
    </source>
</evidence>
<comment type="subcellular location">
    <subcellularLocation>
        <location evidence="2">Cell inner membrane</location>
        <topology evidence="2">Multi-pass membrane protein</topology>
    </subcellularLocation>
</comment>
<evidence type="ECO:0000256" key="16">
    <source>
        <dbReference type="PIRSR" id="PIRSR000169-1"/>
    </source>
</evidence>
<dbReference type="SUPFAM" id="SSF81343">
    <property type="entry name" value="Fumarate reductase respiratory complex transmembrane subunits"/>
    <property type="match status" value="1"/>
</dbReference>
<keyword evidence="12" id="KW-0249">Electron transport</keyword>
<protein>
    <recommendedName>
        <fullName evidence="4">Succinate dehydrogenase hydrophobic membrane anchor subunit</fullName>
    </recommendedName>
</protein>
<dbReference type="InterPro" id="IPR014312">
    <property type="entry name" value="Succ_DH_anchor"/>
</dbReference>
<organism evidence="19 20">
    <name type="scientific">Solemya pervernicosa gill symbiont</name>
    <dbReference type="NCBI Taxonomy" id="642797"/>
    <lineage>
        <taxon>Bacteria</taxon>
        <taxon>Pseudomonadati</taxon>
        <taxon>Pseudomonadota</taxon>
        <taxon>Gammaproteobacteria</taxon>
        <taxon>sulfur-oxidizing symbionts</taxon>
    </lineage>
</organism>
<accession>A0A1T2LAN1</accession>
<dbReference type="Gene3D" id="1.20.1300.10">
    <property type="entry name" value="Fumarate reductase/succinate dehydrogenase, transmembrane subunit"/>
    <property type="match status" value="1"/>
</dbReference>
<dbReference type="InterPro" id="IPR034804">
    <property type="entry name" value="SQR/QFR_C/D"/>
</dbReference>
<keyword evidence="10 18" id="KW-0812">Transmembrane</keyword>
<comment type="caution">
    <text evidence="19">The sequence shown here is derived from an EMBL/GenBank/DDBJ whole genome shotgun (WGS) entry which is preliminary data.</text>
</comment>
<reference evidence="19 20" key="1">
    <citation type="submission" date="2016-11" db="EMBL/GenBank/DDBJ databases">
        <title>Mixed transmission modes and dynamic genome evolution in an obligate animal-bacterial symbiosis.</title>
        <authorList>
            <person name="Russell S.L."/>
            <person name="Corbett-Detig R.B."/>
            <person name="Cavanaugh C.M."/>
        </authorList>
    </citation>
    <scope>NUCLEOTIDE SEQUENCE [LARGE SCALE GENOMIC DNA]</scope>
    <source>
        <strain evidence="19">Sveles-Q1</strain>
    </source>
</reference>
<evidence type="ECO:0000256" key="11">
    <source>
        <dbReference type="ARBA" id="ARBA00022723"/>
    </source>
</evidence>
<evidence type="ECO:0000256" key="4">
    <source>
        <dbReference type="ARBA" id="ARBA00019425"/>
    </source>
</evidence>
<dbReference type="EMBL" id="MPRL01000003">
    <property type="protein sequence ID" value="OOZ42016.1"/>
    <property type="molecule type" value="Genomic_DNA"/>
</dbReference>
<dbReference type="InterPro" id="IPR000701">
    <property type="entry name" value="SuccDH_FuR_B_TM-su"/>
</dbReference>
<evidence type="ECO:0000313" key="20">
    <source>
        <dbReference type="Proteomes" id="UP000191110"/>
    </source>
</evidence>
<keyword evidence="14 17" id="KW-0408">Iron</keyword>
<dbReference type="GO" id="GO:0006099">
    <property type="term" value="P:tricarboxylic acid cycle"/>
    <property type="evidence" value="ECO:0007669"/>
    <property type="project" value="UniProtKB-UniPathway"/>
</dbReference>
<dbReference type="NCBIfam" id="TIGR02968">
    <property type="entry name" value="succ_dehyd_anc"/>
    <property type="match status" value="1"/>
</dbReference>
<keyword evidence="5" id="KW-0813">Transport</keyword>
<feature type="binding site" evidence="16">
    <location>
        <position position="78"/>
    </location>
    <ligand>
        <name>a ubiquinone</name>
        <dbReference type="ChEBI" id="CHEBI:16389"/>
    </ligand>
</feature>
<comment type="function">
    <text evidence="1">Membrane-anchoring subunit of succinate dehydrogenase (SDH).</text>
</comment>
<keyword evidence="7" id="KW-0997">Cell inner membrane</keyword>
<evidence type="ECO:0000256" key="7">
    <source>
        <dbReference type="ARBA" id="ARBA00022519"/>
    </source>
</evidence>
<dbReference type="GO" id="GO:0020037">
    <property type="term" value="F:heme binding"/>
    <property type="evidence" value="ECO:0007669"/>
    <property type="project" value="InterPro"/>
</dbReference>
<dbReference type="Proteomes" id="UP000191110">
    <property type="component" value="Unassembled WGS sequence"/>
</dbReference>
<dbReference type="GO" id="GO:0046872">
    <property type="term" value="F:metal ion binding"/>
    <property type="evidence" value="ECO:0007669"/>
    <property type="project" value="UniProtKB-KW"/>
</dbReference>
<keyword evidence="15 18" id="KW-0472">Membrane</keyword>
<keyword evidence="11 17" id="KW-0479">Metal-binding</keyword>
<evidence type="ECO:0000313" key="19">
    <source>
        <dbReference type="EMBL" id="OOZ42016.1"/>
    </source>
</evidence>
<evidence type="ECO:0000256" key="10">
    <source>
        <dbReference type="ARBA" id="ARBA00022692"/>
    </source>
</evidence>
<evidence type="ECO:0000256" key="17">
    <source>
        <dbReference type="PIRSR" id="PIRSR000169-2"/>
    </source>
</evidence>
<dbReference type="PANTHER" id="PTHR38689:SF1">
    <property type="entry name" value="SUCCINATE DEHYDROGENASE HYDROPHOBIC MEMBRANE ANCHOR SUBUNIT"/>
    <property type="match status" value="1"/>
</dbReference>
<evidence type="ECO:0000256" key="5">
    <source>
        <dbReference type="ARBA" id="ARBA00022448"/>
    </source>
</evidence>
<dbReference type="PANTHER" id="PTHR38689">
    <property type="entry name" value="SUCCINATE DEHYDROGENASE HYDROPHOBIC MEMBRANE ANCHOR SUBUNIT"/>
    <property type="match status" value="1"/>
</dbReference>
<keyword evidence="8" id="KW-0816">Tricarboxylic acid cycle</keyword>
<evidence type="ECO:0000256" key="3">
    <source>
        <dbReference type="ARBA" id="ARBA00005163"/>
    </source>
</evidence>
<dbReference type="GO" id="GO:0009055">
    <property type="term" value="F:electron transfer activity"/>
    <property type="evidence" value="ECO:0007669"/>
    <property type="project" value="TreeGrafter"/>
</dbReference>
<dbReference type="AlphaFoldDB" id="A0A1T2LAN1"/>
<dbReference type="OrthoDB" id="5612767at2"/>
<dbReference type="Pfam" id="PF01127">
    <property type="entry name" value="Sdh_cyt"/>
    <property type="match status" value="1"/>
</dbReference>